<dbReference type="RefSeq" id="XP_060450130.1">
    <property type="nucleotide sequence ID" value="XM_060583614.1"/>
</dbReference>
<evidence type="ECO:0000313" key="1">
    <source>
        <dbReference type="EMBL" id="KAK1641523.1"/>
    </source>
</evidence>
<protein>
    <submittedName>
        <fullName evidence="1">Uncharacterized protein</fullName>
    </submittedName>
</protein>
<sequence length="132" mass="15213">MDTIQPSTDGKAETATTPAHPLRFCFRVKVEEIPGVPLQRSITLANDFLSQNFQRGFTWDSDYIYTPHDIADSGKKWILLDVGKNISTSSQYDDVELEVYRVNIDDNTFNYEKAHYSDIRRYTSIFPWGGRP</sequence>
<proteinExistence type="predicted"/>
<organism evidence="1 2">
    <name type="scientific">Colletotrichum phormii</name>
    <dbReference type="NCBI Taxonomy" id="359342"/>
    <lineage>
        <taxon>Eukaryota</taxon>
        <taxon>Fungi</taxon>
        <taxon>Dikarya</taxon>
        <taxon>Ascomycota</taxon>
        <taxon>Pezizomycotina</taxon>
        <taxon>Sordariomycetes</taxon>
        <taxon>Hypocreomycetidae</taxon>
        <taxon>Glomerellales</taxon>
        <taxon>Glomerellaceae</taxon>
        <taxon>Colletotrichum</taxon>
        <taxon>Colletotrichum acutatum species complex</taxon>
    </lineage>
</organism>
<dbReference type="GeneID" id="85468476"/>
<dbReference type="EMBL" id="JAHMHQ010000003">
    <property type="protein sequence ID" value="KAK1641523.1"/>
    <property type="molecule type" value="Genomic_DNA"/>
</dbReference>
<accession>A0AAJ0A2Y3</accession>
<evidence type="ECO:0000313" key="2">
    <source>
        <dbReference type="Proteomes" id="UP001243989"/>
    </source>
</evidence>
<reference evidence="1" key="1">
    <citation type="submission" date="2021-06" db="EMBL/GenBank/DDBJ databases">
        <title>Comparative genomics, transcriptomics and evolutionary studies reveal genomic signatures of adaptation to plant cell wall in hemibiotrophic fungi.</title>
        <authorList>
            <consortium name="DOE Joint Genome Institute"/>
            <person name="Baroncelli R."/>
            <person name="Diaz J.F."/>
            <person name="Benocci T."/>
            <person name="Peng M."/>
            <person name="Battaglia E."/>
            <person name="Haridas S."/>
            <person name="Andreopoulos W."/>
            <person name="Labutti K."/>
            <person name="Pangilinan J."/>
            <person name="Floch G.L."/>
            <person name="Makela M.R."/>
            <person name="Henrissat B."/>
            <person name="Grigoriev I.V."/>
            <person name="Crouch J.A."/>
            <person name="De Vries R.P."/>
            <person name="Sukno S.A."/>
            <person name="Thon M.R."/>
        </authorList>
    </citation>
    <scope>NUCLEOTIDE SEQUENCE</scope>
    <source>
        <strain evidence="1">CBS 102054</strain>
    </source>
</reference>
<name>A0AAJ0A2Y3_9PEZI</name>
<gene>
    <name evidence="1" type="ORF">BDP81DRAFT_310146</name>
</gene>
<keyword evidence="2" id="KW-1185">Reference proteome</keyword>
<dbReference type="AlphaFoldDB" id="A0AAJ0A2Y3"/>
<comment type="caution">
    <text evidence="1">The sequence shown here is derived from an EMBL/GenBank/DDBJ whole genome shotgun (WGS) entry which is preliminary data.</text>
</comment>
<dbReference type="Proteomes" id="UP001243989">
    <property type="component" value="Unassembled WGS sequence"/>
</dbReference>